<proteinExistence type="predicted"/>
<gene>
    <name evidence="1" type="ORF">M6B38_198235</name>
</gene>
<reference evidence="1" key="1">
    <citation type="journal article" date="2023" name="GigaByte">
        <title>Genome assembly of the bearded iris, Iris pallida Lam.</title>
        <authorList>
            <person name="Bruccoleri R.E."/>
            <person name="Oakeley E.J."/>
            <person name="Faust A.M.E."/>
            <person name="Altorfer M."/>
            <person name="Dessus-Babus S."/>
            <person name="Burckhardt D."/>
            <person name="Oertli M."/>
            <person name="Naumann U."/>
            <person name="Petersen F."/>
            <person name="Wong J."/>
        </authorList>
    </citation>
    <scope>NUCLEOTIDE SEQUENCE</scope>
    <source>
        <strain evidence="1">GSM-AAB239-AS_SAM_17_03QT</strain>
    </source>
</reference>
<name>A0AAX6EBN4_IRIPA</name>
<evidence type="ECO:0000313" key="2">
    <source>
        <dbReference type="Proteomes" id="UP001140949"/>
    </source>
</evidence>
<sequence>MSCEFYYVFIAVSLCGCSISDWKPTFFRLAVASLSIGTYGCTCRKKPRN</sequence>
<reference evidence="1" key="2">
    <citation type="submission" date="2023-04" db="EMBL/GenBank/DDBJ databases">
        <authorList>
            <person name="Bruccoleri R.E."/>
            <person name="Oakeley E.J."/>
            <person name="Faust A.-M."/>
            <person name="Dessus-Babus S."/>
            <person name="Altorfer M."/>
            <person name="Burckhardt D."/>
            <person name="Oertli M."/>
            <person name="Naumann U."/>
            <person name="Petersen F."/>
            <person name="Wong J."/>
        </authorList>
    </citation>
    <scope>NUCLEOTIDE SEQUENCE</scope>
    <source>
        <strain evidence="1">GSM-AAB239-AS_SAM_17_03QT</strain>
        <tissue evidence="1">Leaf</tissue>
    </source>
</reference>
<keyword evidence="2" id="KW-1185">Reference proteome</keyword>
<evidence type="ECO:0000313" key="1">
    <source>
        <dbReference type="EMBL" id="KAJ6801507.1"/>
    </source>
</evidence>
<dbReference type="EMBL" id="JANAVB010038018">
    <property type="protein sequence ID" value="KAJ6801507.1"/>
    <property type="molecule type" value="Genomic_DNA"/>
</dbReference>
<accession>A0AAX6EBN4</accession>
<dbReference type="Proteomes" id="UP001140949">
    <property type="component" value="Unassembled WGS sequence"/>
</dbReference>
<organism evidence="1 2">
    <name type="scientific">Iris pallida</name>
    <name type="common">Sweet iris</name>
    <dbReference type="NCBI Taxonomy" id="29817"/>
    <lineage>
        <taxon>Eukaryota</taxon>
        <taxon>Viridiplantae</taxon>
        <taxon>Streptophyta</taxon>
        <taxon>Embryophyta</taxon>
        <taxon>Tracheophyta</taxon>
        <taxon>Spermatophyta</taxon>
        <taxon>Magnoliopsida</taxon>
        <taxon>Liliopsida</taxon>
        <taxon>Asparagales</taxon>
        <taxon>Iridaceae</taxon>
        <taxon>Iridoideae</taxon>
        <taxon>Irideae</taxon>
        <taxon>Iris</taxon>
    </lineage>
</organism>
<comment type="caution">
    <text evidence="1">The sequence shown here is derived from an EMBL/GenBank/DDBJ whole genome shotgun (WGS) entry which is preliminary data.</text>
</comment>
<protein>
    <submittedName>
        <fullName evidence="1">Uncharacterized protein</fullName>
    </submittedName>
</protein>
<dbReference type="AlphaFoldDB" id="A0AAX6EBN4"/>